<dbReference type="OrthoDB" id="8684961at2"/>
<dbReference type="KEGG" id="rdp:RD2015_2361"/>
<protein>
    <submittedName>
        <fullName evidence="1">Uncharacterized protein</fullName>
    </submittedName>
</protein>
<sequence>MSPRTPCGSGRRQGLSGAQRGVNAPPPKIARPQRGAATLLMCSLLLMLLALAVLWSARPLAAAQRIAANDHRSTAAVQAADAGLAWAAAMLNTGRVDDNCRPAFDAGLDFRSRVLKSDTSGSPVARSSTSWVAACTHNGSLRWSCRCDGQVPASASSTAGPGLETTFAIRVTDADVPGQFILLARGCSGAPPTCAVSDLPPPDGTGLAEHSQHLALLSALRRPPSTGLIEGGQVASQNQPNQPKQTSPAFVRVFGFPSSQYRLQPALTRLACGDHCGPELRQALSRGRRLIWIDGNVTLREALPPPSDGQPLVLLVDGQLDIETAQSFSGLIYARSDVRWASPTGSSSVVRGALVTDGRLIRTGDAGTLQLEWDEALLRRIQWEMGSYLPVPGGWSNSR</sequence>
<dbReference type="RefSeq" id="WP_147307057.1">
    <property type="nucleotide sequence ID" value="NZ_QUMT01000002.1"/>
</dbReference>
<organism evidence="1 2">
    <name type="scientific">Roseateles depolymerans</name>
    <dbReference type="NCBI Taxonomy" id="76731"/>
    <lineage>
        <taxon>Bacteria</taxon>
        <taxon>Pseudomonadati</taxon>
        <taxon>Pseudomonadota</taxon>
        <taxon>Betaproteobacteria</taxon>
        <taxon>Burkholderiales</taxon>
        <taxon>Sphaerotilaceae</taxon>
        <taxon>Roseateles</taxon>
    </lineage>
</organism>
<dbReference type="EMBL" id="CP013729">
    <property type="protein sequence ID" value="ALV06832.1"/>
    <property type="molecule type" value="Genomic_DNA"/>
</dbReference>
<evidence type="ECO:0000313" key="2">
    <source>
        <dbReference type="Proteomes" id="UP000060699"/>
    </source>
</evidence>
<evidence type="ECO:0000313" key="1">
    <source>
        <dbReference type="EMBL" id="ALV06832.1"/>
    </source>
</evidence>
<dbReference type="AlphaFoldDB" id="A0A0U3NEH7"/>
<dbReference type="Proteomes" id="UP000060699">
    <property type="component" value="Chromosome"/>
</dbReference>
<proteinExistence type="predicted"/>
<name>A0A0U3NEH7_9BURK</name>
<keyword evidence="2" id="KW-1185">Reference proteome</keyword>
<reference evidence="1 2" key="1">
    <citation type="submission" date="2015-12" db="EMBL/GenBank/DDBJ databases">
        <title>Complete genome of Roseateles depolymerans KCTC 42856.</title>
        <authorList>
            <person name="Kim K.M."/>
        </authorList>
    </citation>
    <scope>NUCLEOTIDE SEQUENCE [LARGE SCALE GENOMIC DNA]</scope>
    <source>
        <strain evidence="1 2">KCTC 42856</strain>
    </source>
</reference>
<dbReference type="STRING" id="76731.RD2015_2361"/>
<gene>
    <name evidence="1" type="ORF">RD2015_2361</name>
</gene>
<accession>A0A0U3NEH7</accession>